<dbReference type="Proteomes" id="UP000480556">
    <property type="component" value="Unassembled WGS sequence"/>
</dbReference>
<evidence type="ECO:0000313" key="2">
    <source>
        <dbReference type="EMBL" id="QGA10832.1"/>
    </source>
</evidence>
<dbReference type="RefSeq" id="WP_153371230.1">
    <property type="nucleotide sequence ID" value="NZ_CP045650.1"/>
</dbReference>
<sequence>MNNEQELVISEQEDIAAEQTLVAAQAPAKVNPEGFSRSFDFSLDFENINFRKRPKLYRVGRGEEGVLLVEPYKSEILPLWKIDDEATATESSDKIFALFLDYLEKGDFVGADMARKFLLMGYTRSRRYAHHKKGSLKTGRKNKGATPKIKVVVDTAEKPQRTPEELSKIAVSKIFKEKSAQAKANEKYVELKEKFNEMIREA</sequence>
<gene>
    <name evidence="2" type="ORF">GFH30_05235</name>
    <name evidence="1" type="ORF">GHJ48_11170</name>
</gene>
<protein>
    <submittedName>
        <fullName evidence="1">DUF4385 family protein</fullName>
    </submittedName>
</protein>
<dbReference type="Pfam" id="PF14328">
    <property type="entry name" value="DUF4385"/>
    <property type="match status" value="1"/>
</dbReference>
<accession>A0A5Q0P2K1</accession>
<evidence type="ECO:0000313" key="3">
    <source>
        <dbReference type="Proteomes" id="UP000327478"/>
    </source>
</evidence>
<dbReference type="Proteomes" id="UP000327478">
    <property type="component" value="Chromosome"/>
</dbReference>
<dbReference type="EMBL" id="WITK01000019">
    <property type="protein sequence ID" value="MQW92941.1"/>
    <property type="molecule type" value="Genomic_DNA"/>
</dbReference>
<proteinExistence type="predicted"/>
<organism evidence="1 4">
    <name type="scientific">Acinetobacter wanghuae</name>
    <dbReference type="NCBI Taxonomy" id="2662362"/>
    <lineage>
        <taxon>Bacteria</taxon>
        <taxon>Pseudomonadati</taxon>
        <taxon>Pseudomonadota</taxon>
        <taxon>Gammaproteobacteria</taxon>
        <taxon>Moraxellales</taxon>
        <taxon>Moraxellaceae</taxon>
        <taxon>Acinetobacter</taxon>
    </lineage>
</organism>
<evidence type="ECO:0000313" key="4">
    <source>
        <dbReference type="Proteomes" id="UP000480556"/>
    </source>
</evidence>
<evidence type="ECO:0000313" key="1">
    <source>
        <dbReference type="EMBL" id="MQW92941.1"/>
    </source>
</evidence>
<reference evidence="3 4" key="1">
    <citation type="submission" date="2019-10" db="EMBL/GenBank/DDBJ databases">
        <authorList>
            <person name="Dong K."/>
        </authorList>
    </citation>
    <scope>NUCLEOTIDE SEQUENCE [LARGE SCALE GENOMIC DNA]</scope>
    <source>
        <strain evidence="2">Dk386</strain>
        <strain evidence="3">dk386</strain>
        <strain evidence="4">dk771</strain>
        <strain evidence="1">Dk771</strain>
    </source>
</reference>
<dbReference type="AlphaFoldDB" id="A0A5Q0P2K1"/>
<dbReference type="EMBL" id="CP045650">
    <property type="protein sequence ID" value="QGA10832.1"/>
    <property type="molecule type" value="Genomic_DNA"/>
</dbReference>
<name>A0A5Q0P2K1_9GAMM</name>
<keyword evidence="3" id="KW-1185">Reference proteome</keyword>
<dbReference type="InterPro" id="IPR025494">
    <property type="entry name" value="DUF4385"/>
</dbReference>